<evidence type="ECO:0000313" key="2">
    <source>
        <dbReference type="EMBL" id="KJE24150.1"/>
    </source>
</evidence>
<dbReference type="SUPFAM" id="SSF55144">
    <property type="entry name" value="LigT-like"/>
    <property type="match status" value="1"/>
</dbReference>
<proteinExistence type="predicted"/>
<reference evidence="3" key="1">
    <citation type="submission" date="2015-02" db="EMBL/GenBank/DDBJ databases">
        <title>Draft Genome of Frankia sp. CpI1-S.</title>
        <authorList>
            <person name="Oshone R.T."/>
            <person name="Ngom M."/>
            <person name="Ghodhbane-Gtari F."/>
            <person name="Gtari M."/>
            <person name="Morris K."/>
            <person name="Thomas K."/>
            <person name="Sen A."/>
            <person name="Tisa L.S."/>
        </authorList>
    </citation>
    <scope>NUCLEOTIDE SEQUENCE [LARGE SCALE GENOMIC DNA]</scope>
    <source>
        <strain evidence="3">CpI1-S</strain>
    </source>
</reference>
<dbReference type="AlphaFoldDB" id="A0A0D8BJ91"/>
<dbReference type="PANTHER" id="PTHR40037">
    <property type="entry name" value="PHOSPHOESTERASE YJCG-RELATED"/>
    <property type="match status" value="1"/>
</dbReference>
<evidence type="ECO:0000313" key="3">
    <source>
        <dbReference type="Proteomes" id="UP000032545"/>
    </source>
</evidence>
<dbReference type="PATRIC" id="fig|1502723.3.peg.6120"/>
<dbReference type="EMBL" id="JYFN01000008">
    <property type="protein sequence ID" value="KJE24150.1"/>
    <property type="molecule type" value="Genomic_DNA"/>
</dbReference>
<dbReference type="Proteomes" id="UP000032545">
    <property type="component" value="Unassembled WGS sequence"/>
</dbReference>
<dbReference type="Pfam" id="PF13563">
    <property type="entry name" value="2_5_RNA_ligase2"/>
    <property type="match status" value="1"/>
</dbReference>
<name>A0A0D8BJ91_9ACTN</name>
<protein>
    <submittedName>
        <fullName evidence="2">2'-5' RNA ligase</fullName>
    </submittedName>
</protein>
<dbReference type="InterPro" id="IPR009097">
    <property type="entry name" value="Cyclic_Pdiesterase"/>
</dbReference>
<keyword evidence="2" id="KW-0436">Ligase</keyword>
<keyword evidence="3" id="KW-1185">Reference proteome</keyword>
<sequence length="205" mass="22234">MRAADPARPVDAVDLADIGVAIGIPEPYRTELQDWRERLGDPNAALIVPHVTLLGPTTVRLADLPAIERHLAHIAPPNAPFTIRLQGSGTFRPLSPVVFVALVAGAARCATLAAAVRSGPLDRPLNFAYHPHVTVAHDIAEDGLDRAYEALADYQAQFEVRGFGLYERGADLRWRQLRFYPFGQQGDESEPNGDGGRRAGLGSQE</sequence>
<accession>A0A0D8BJ91</accession>
<feature type="region of interest" description="Disordered" evidence="1">
    <location>
        <begin position="183"/>
        <end position="205"/>
    </location>
</feature>
<dbReference type="PANTHER" id="PTHR40037:SF1">
    <property type="entry name" value="PHOSPHOESTERASE SAOUHSC_00951-RELATED"/>
    <property type="match status" value="1"/>
</dbReference>
<organism evidence="2 3">
    <name type="scientific">Frankia torreyi</name>
    <dbReference type="NCBI Taxonomy" id="1856"/>
    <lineage>
        <taxon>Bacteria</taxon>
        <taxon>Bacillati</taxon>
        <taxon>Actinomycetota</taxon>
        <taxon>Actinomycetes</taxon>
        <taxon>Frankiales</taxon>
        <taxon>Frankiaceae</taxon>
        <taxon>Frankia</taxon>
    </lineage>
</organism>
<dbReference type="OrthoDB" id="358773at2"/>
<dbReference type="GO" id="GO:0016874">
    <property type="term" value="F:ligase activity"/>
    <property type="evidence" value="ECO:0007669"/>
    <property type="project" value="UniProtKB-KW"/>
</dbReference>
<reference evidence="2 3" key="2">
    <citation type="journal article" date="2016" name="Genome Announc.">
        <title>Permanent Draft Genome Sequences for Two Variants of Frankia sp. Strain CpI1, the First Frankia Strain Isolated from Root Nodules of Comptonia peregrina.</title>
        <authorList>
            <person name="Oshone R."/>
            <person name="Hurst S.G.IV."/>
            <person name="Abebe-Akele F."/>
            <person name="Simpson S."/>
            <person name="Morris K."/>
            <person name="Thomas W.K."/>
            <person name="Tisa L.S."/>
        </authorList>
    </citation>
    <scope>NUCLEOTIDE SEQUENCE [LARGE SCALE GENOMIC DNA]</scope>
    <source>
        <strain evidence="3">CpI1-S</strain>
    </source>
</reference>
<dbReference type="InterPro" id="IPR050580">
    <property type="entry name" value="2H_phosphoesterase_YjcG-like"/>
</dbReference>
<dbReference type="Gene3D" id="3.90.1140.10">
    <property type="entry name" value="Cyclic phosphodiesterase"/>
    <property type="match status" value="1"/>
</dbReference>
<evidence type="ECO:0000256" key="1">
    <source>
        <dbReference type="SAM" id="MobiDB-lite"/>
    </source>
</evidence>
<comment type="caution">
    <text evidence="2">The sequence shown here is derived from an EMBL/GenBank/DDBJ whole genome shotgun (WGS) entry which is preliminary data.</text>
</comment>
<gene>
    <name evidence="2" type="ORF">FF36_01553</name>
</gene>